<keyword evidence="2" id="KW-0378">Hydrolase</keyword>
<dbReference type="KEGG" id="mmr:Mmar10_0316"/>
<dbReference type="EMBL" id="CP000449">
    <property type="protein sequence ID" value="ABI64609.1"/>
    <property type="molecule type" value="Genomic_DNA"/>
</dbReference>
<gene>
    <name evidence="2" type="ordered locus">Mmar10_0316</name>
</gene>
<organism evidence="2 3">
    <name type="scientific">Maricaulis maris (strain MCS10)</name>
    <name type="common">Caulobacter maris</name>
    <dbReference type="NCBI Taxonomy" id="394221"/>
    <lineage>
        <taxon>Bacteria</taxon>
        <taxon>Pseudomonadati</taxon>
        <taxon>Pseudomonadota</taxon>
        <taxon>Alphaproteobacteria</taxon>
        <taxon>Maricaulales</taxon>
        <taxon>Maricaulaceae</taxon>
        <taxon>Maricaulis</taxon>
    </lineage>
</organism>
<keyword evidence="3" id="KW-1185">Reference proteome</keyword>
<dbReference type="InterPro" id="IPR000073">
    <property type="entry name" value="AB_hydrolase_1"/>
</dbReference>
<dbReference type="Gene3D" id="3.40.50.1820">
    <property type="entry name" value="alpha/beta hydrolase"/>
    <property type="match status" value="1"/>
</dbReference>
<dbReference type="STRING" id="394221.Mmar10_0316"/>
<dbReference type="PRINTS" id="PR00111">
    <property type="entry name" value="ABHYDROLASE"/>
</dbReference>
<evidence type="ECO:0000313" key="3">
    <source>
        <dbReference type="Proteomes" id="UP000001964"/>
    </source>
</evidence>
<feature type="domain" description="AB hydrolase-1" evidence="1">
    <location>
        <begin position="71"/>
        <end position="302"/>
    </location>
</feature>
<dbReference type="PANTHER" id="PTHR46438">
    <property type="entry name" value="ALPHA/BETA-HYDROLASES SUPERFAMILY PROTEIN"/>
    <property type="match status" value="1"/>
</dbReference>
<name>Q0ASX8_MARMM</name>
<dbReference type="RefSeq" id="WP_011642256.1">
    <property type="nucleotide sequence ID" value="NC_008347.1"/>
</dbReference>
<dbReference type="SUPFAM" id="SSF53474">
    <property type="entry name" value="alpha/beta-Hydrolases"/>
    <property type="match status" value="1"/>
</dbReference>
<sequence length="316" mass="33601" precursor="true">MRFLIAVFLGLALLAGIVVYVLNRPATGTEAPAEGALADSVDSPWWTDADRLVDVDGVRTRVRIEGPDDAPALIMVHGFSHSLESWDAWADALSADYRVVRMDLPGHGLTGPDPQARYSVPQTVEFLDGLMGALEIDRATLIGNSLGGLVAWRQAAANPDRVDRLVLLSPGGFSINGVTEDPVPVPMGVQFYLIQAPQPIITAATGALYGDPSAMPPGTAERVLELMRGDGVGQAMVERLRVFTLPEPGADLAQVQAPTLIMWGEADVIIPPAHGPQFATAIPDARLITYPGLGHVVHEEAPASTLADLRAFLVED</sequence>
<protein>
    <submittedName>
        <fullName evidence="2">Alpha/beta hydrolase fold protein</fullName>
    </submittedName>
</protein>
<reference evidence="2 3" key="1">
    <citation type="submission" date="2006-08" db="EMBL/GenBank/DDBJ databases">
        <title>Complete sequence of Maricaulis maris MCS10.</title>
        <authorList>
            <consortium name="US DOE Joint Genome Institute"/>
            <person name="Copeland A."/>
            <person name="Lucas S."/>
            <person name="Lapidus A."/>
            <person name="Barry K."/>
            <person name="Detter J.C."/>
            <person name="Glavina del Rio T."/>
            <person name="Hammon N."/>
            <person name="Israni S."/>
            <person name="Dalin E."/>
            <person name="Tice H."/>
            <person name="Pitluck S."/>
            <person name="Saunders E."/>
            <person name="Brettin T."/>
            <person name="Bruce D."/>
            <person name="Han C."/>
            <person name="Tapia R."/>
            <person name="Gilna P."/>
            <person name="Schmutz J."/>
            <person name="Larimer F."/>
            <person name="Land M."/>
            <person name="Hauser L."/>
            <person name="Kyrpides N."/>
            <person name="Mikhailova N."/>
            <person name="Viollier P."/>
            <person name="Stephens C."/>
            <person name="Richardson P."/>
        </authorList>
    </citation>
    <scope>NUCLEOTIDE SEQUENCE [LARGE SCALE GENOMIC DNA]</scope>
    <source>
        <strain evidence="2 3">MCS10</strain>
    </source>
</reference>
<proteinExistence type="predicted"/>
<dbReference type="GO" id="GO:0016787">
    <property type="term" value="F:hydrolase activity"/>
    <property type="evidence" value="ECO:0007669"/>
    <property type="project" value="UniProtKB-KW"/>
</dbReference>
<dbReference type="HOGENOM" id="CLU_020336_13_2_5"/>
<dbReference type="InterPro" id="IPR029058">
    <property type="entry name" value="AB_hydrolase_fold"/>
</dbReference>
<dbReference type="OrthoDB" id="9785847at2"/>
<evidence type="ECO:0000259" key="1">
    <source>
        <dbReference type="Pfam" id="PF00561"/>
    </source>
</evidence>
<dbReference type="eggNOG" id="COG2267">
    <property type="taxonomic scope" value="Bacteria"/>
</dbReference>
<evidence type="ECO:0000313" key="2">
    <source>
        <dbReference type="EMBL" id="ABI64609.1"/>
    </source>
</evidence>
<accession>Q0ASX8</accession>
<dbReference type="AlphaFoldDB" id="Q0ASX8"/>
<dbReference type="Proteomes" id="UP000001964">
    <property type="component" value="Chromosome"/>
</dbReference>
<dbReference type="Pfam" id="PF00561">
    <property type="entry name" value="Abhydrolase_1"/>
    <property type="match status" value="1"/>
</dbReference>
<dbReference type="PANTHER" id="PTHR46438:SF11">
    <property type="entry name" value="LIPASE-RELATED"/>
    <property type="match status" value="1"/>
</dbReference>